<feature type="transmembrane region" description="Helical" evidence="10">
    <location>
        <begin position="260"/>
        <end position="289"/>
    </location>
</feature>
<feature type="domain" description="ABC transporter" evidence="11">
    <location>
        <begin position="359"/>
        <end position="594"/>
    </location>
</feature>
<evidence type="ECO:0000256" key="3">
    <source>
        <dbReference type="ARBA" id="ARBA00022475"/>
    </source>
</evidence>
<keyword evidence="4 10" id="KW-0812">Transmembrane</keyword>
<protein>
    <submittedName>
        <fullName evidence="13">ABC transporter</fullName>
        <ecNumber evidence="13">3.6.3.43</ecNumber>
    </submittedName>
</protein>
<dbReference type="RefSeq" id="WP_043165210.1">
    <property type="nucleotide sequence ID" value="NZ_JDUV01000005.1"/>
</dbReference>
<gene>
    <name evidence="13" type="ORF">BCAL_1140</name>
</gene>
<dbReference type="InterPro" id="IPR003439">
    <property type="entry name" value="ABC_transporter-like_ATP-bd"/>
</dbReference>
<dbReference type="InterPro" id="IPR027417">
    <property type="entry name" value="P-loop_NTPase"/>
</dbReference>
<evidence type="ECO:0000256" key="1">
    <source>
        <dbReference type="ARBA" id="ARBA00004651"/>
    </source>
</evidence>
<evidence type="ECO:0000256" key="4">
    <source>
        <dbReference type="ARBA" id="ARBA00022692"/>
    </source>
</evidence>
<dbReference type="FunFam" id="3.40.50.300:FF:000299">
    <property type="entry name" value="ABC transporter ATP-binding protein/permease"/>
    <property type="match status" value="1"/>
</dbReference>
<keyword evidence="2" id="KW-0813">Transport</keyword>
<feature type="domain" description="ABC transmembrane type-1" evidence="12">
    <location>
        <begin position="55"/>
        <end position="324"/>
    </location>
</feature>
<dbReference type="SUPFAM" id="SSF90123">
    <property type="entry name" value="ABC transporter transmembrane region"/>
    <property type="match status" value="1"/>
</dbReference>
<reference evidence="13 14" key="1">
    <citation type="submission" date="2014-03" db="EMBL/GenBank/DDBJ databases">
        <title>Genomics of Bifidobacteria.</title>
        <authorList>
            <person name="Ventura M."/>
            <person name="Milani C."/>
            <person name="Lugli G.A."/>
        </authorList>
    </citation>
    <scope>NUCLEOTIDE SEQUENCE [LARGE SCALE GENOMIC DNA]</scope>
    <source>
        <strain evidence="13 14">DSM 23973</strain>
    </source>
</reference>
<evidence type="ECO:0000256" key="6">
    <source>
        <dbReference type="ARBA" id="ARBA00022840"/>
    </source>
</evidence>
<keyword evidence="3" id="KW-1003">Cell membrane</keyword>
<comment type="subcellular location">
    <subcellularLocation>
        <location evidence="1">Cell membrane</location>
        <topology evidence="1">Multi-pass membrane protein</topology>
    </subcellularLocation>
</comment>
<evidence type="ECO:0000259" key="12">
    <source>
        <dbReference type="PROSITE" id="PS50929"/>
    </source>
</evidence>
<evidence type="ECO:0000256" key="2">
    <source>
        <dbReference type="ARBA" id="ARBA00022448"/>
    </source>
</evidence>
<comment type="caution">
    <text evidence="13">The sequence shown here is derived from an EMBL/GenBank/DDBJ whole genome shotgun (WGS) entry which is preliminary data.</text>
</comment>
<dbReference type="GO" id="GO:0005524">
    <property type="term" value="F:ATP binding"/>
    <property type="evidence" value="ECO:0007669"/>
    <property type="project" value="UniProtKB-KW"/>
</dbReference>
<dbReference type="InterPro" id="IPR011527">
    <property type="entry name" value="ABC1_TM_dom"/>
</dbReference>
<feature type="transmembrane region" description="Helical" evidence="10">
    <location>
        <begin position="159"/>
        <end position="176"/>
    </location>
</feature>
<dbReference type="InterPro" id="IPR036640">
    <property type="entry name" value="ABC1_TM_sf"/>
</dbReference>
<name>A0A086ZY09_9BIFI</name>
<evidence type="ECO:0000256" key="9">
    <source>
        <dbReference type="ARBA" id="ARBA00061644"/>
    </source>
</evidence>
<evidence type="ECO:0000256" key="5">
    <source>
        <dbReference type="ARBA" id="ARBA00022741"/>
    </source>
</evidence>
<dbReference type="GO" id="GO:0016887">
    <property type="term" value="F:ATP hydrolysis activity"/>
    <property type="evidence" value="ECO:0007669"/>
    <property type="project" value="InterPro"/>
</dbReference>
<dbReference type="Gene3D" id="3.40.50.300">
    <property type="entry name" value="P-loop containing nucleotide triphosphate hydrolases"/>
    <property type="match status" value="1"/>
</dbReference>
<dbReference type="PANTHER" id="PTHR24221:SF654">
    <property type="entry name" value="ATP-BINDING CASSETTE SUB-FAMILY B MEMBER 6"/>
    <property type="match status" value="1"/>
</dbReference>
<dbReference type="Pfam" id="PF00664">
    <property type="entry name" value="ABC_membrane"/>
    <property type="match status" value="1"/>
</dbReference>
<dbReference type="InterPro" id="IPR017871">
    <property type="entry name" value="ABC_transporter-like_CS"/>
</dbReference>
<dbReference type="STRING" id="1437609.BCAL_1140"/>
<dbReference type="SMART" id="SM00382">
    <property type="entry name" value="AAA"/>
    <property type="match status" value="1"/>
</dbReference>
<dbReference type="EMBL" id="JGYS01000022">
    <property type="protein sequence ID" value="KFI51409.1"/>
    <property type="molecule type" value="Genomic_DNA"/>
</dbReference>
<evidence type="ECO:0000256" key="8">
    <source>
        <dbReference type="ARBA" id="ARBA00023136"/>
    </source>
</evidence>
<feature type="transmembrane region" description="Helical" evidence="10">
    <location>
        <begin position="78"/>
        <end position="100"/>
    </location>
</feature>
<dbReference type="Proteomes" id="UP000029072">
    <property type="component" value="Unassembled WGS sequence"/>
</dbReference>
<feature type="transmembrane region" description="Helical" evidence="10">
    <location>
        <begin position="182"/>
        <end position="199"/>
    </location>
</feature>
<keyword evidence="5" id="KW-0547">Nucleotide-binding</keyword>
<dbReference type="GO" id="GO:0140359">
    <property type="term" value="F:ABC-type transporter activity"/>
    <property type="evidence" value="ECO:0007669"/>
    <property type="project" value="InterPro"/>
</dbReference>
<dbReference type="PROSITE" id="PS50893">
    <property type="entry name" value="ABC_TRANSPORTER_2"/>
    <property type="match status" value="1"/>
</dbReference>
<dbReference type="Pfam" id="PF00005">
    <property type="entry name" value="ABC_tran"/>
    <property type="match status" value="1"/>
</dbReference>
<dbReference type="EC" id="3.6.3.43" evidence="13"/>
<keyword evidence="7 10" id="KW-1133">Transmembrane helix</keyword>
<dbReference type="OrthoDB" id="9806127at2"/>
<dbReference type="Gene3D" id="1.20.1560.10">
    <property type="entry name" value="ABC transporter type 1, transmembrane domain"/>
    <property type="match status" value="1"/>
</dbReference>
<dbReference type="InterPro" id="IPR003593">
    <property type="entry name" value="AAA+_ATPase"/>
</dbReference>
<organism evidence="13 14">
    <name type="scientific">Bifidobacterium callitrichos DSM 23973</name>
    <dbReference type="NCBI Taxonomy" id="1437609"/>
    <lineage>
        <taxon>Bacteria</taxon>
        <taxon>Bacillati</taxon>
        <taxon>Actinomycetota</taxon>
        <taxon>Actinomycetes</taxon>
        <taxon>Bifidobacteriales</taxon>
        <taxon>Bifidobacteriaceae</taxon>
        <taxon>Bifidobacterium</taxon>
    </lineage>
</organism>
<keyword evidence="8 10" id="KW-0472">Membrane</keyword>
<dbReference type="PROSITE" id="PS00211">
    <property type="entry name" value="ABC_TRANSPORTER_1"/>
    <property type="match status" value="1"/>
</dbReference>
<evidence type="ECO:0000259" key="11">
    <source>
        <dbReference type="PROSITE" id="PS50893"/>
    </source>
</evidence>
<evidence type="ECO:0000256" key="10">
    <source>
        <dbReference type="SAM" id="Phobius"/>
    </source>
</evidence>
<dbReference type="InterPro" id="IPR039421">
    <property type="entry name" value="Type_1_exporter"/>
</dbReference>
<dbReference type="CDD" id="cd07346">
    <property type="entry name" value="ABC_6TM_exporters"/>
    <property type="match status" value="1"/>
</dbReference>
<proteinExistence type="inferred from homology"/>
<dbReference type="GO" id="GO:0005886">
    <property type="term" value="C:plasma membrane"/>
    <property type="evidence" value="ECO:0007669"/>
    <property type="project" value="UniProtKB-SubCell"/>
</dbReference>
<accession>A0A086ZY09</accession>
<dbReference type="PANTHER" id="PTHR24221">
    <property type="entry name" value="ATP-BINDING CASSETTE SUB-FAMILY B"/>
    <property type="match status" value="1"/>
</dbReference>
<keyword evidence="13" id="KW-0378">Hydrolase</keyword>
<evidence type="ECO:0000313" key="14">
    <source>
        <dbReference type="Proteomes" id="UP000029072"/>
    </source>
</evidence>
<dbReference type="GO" id="GO:0034040">
    <property type="term" value="F:ATPase-coupled lipid transmembrane transporter activity"/>
    <property type="evidence" value="ECO:0007669"/>
    <property type="project" value="TreeGrafter"/>
</dbReference>
<keyword evidence="6" id="KW-0067">ATP-binding</keyword>
<sequence length="596" mass="66960">MAPQAQAATFDEYIQNYRRNSGHPIRILLHFFKGSGRDLTISTIALIAKQSPMWVTPIVTRNIINCATDPASHSVTEMVINLIIGIFFIAQNIGTAYLYIRHFGKVNRLIERRLRGSLIAKLQQLSIRFHTETQSGRLMSKIMRDVENVEVLLDQTYRSLPLVILDIIIAVTVTAVSSPTVLVFFALAIPTAIFAIWFFRRPIRESNHDFRNQMERTQAAVAEMIEMIPVTRAHGLENVEIRKMDRKLEFIRSAGLRLDIINIVFGATSWVIFQIFQLLCLGFTGYLAYRGRISVGDVVLFQTYFTQIVNGVSNMINMYPLLTKGVESINSIGEVLQEDDVEHNPKQNGVEPGRLDGDVEYRHVDFRYKPDLPLVLNDFSLKVRAGESIAFVGDSGSGKSTLIKLLIGFGEPESGAVLVDGVDLKRMDLDAYRSQIAVVPQNTILFSGTLRDNITYGLEHVDDAEVERIIDEVGLDDVVAQLPDGLDTLIGEHGGTLSGGQKQRISIARALIRHPRIIVFDEATSALDSVSEKKVQHATERMMGHCTTFMVAHRLSTIRNADRIIVLEHGRIVEQGPYEELMAARGKFWRLKTMQE</sequence>
<dbReference type="AlphaFoldDB" id="A0A086ZY09"/>
<evidence type="ECO:0000256" key="7">
    <source>
        <dbReference type="ARBA" id="ARBA00022989"/>
    </source>
</evidence>
<dbReference type="PROSITE" id="PS50929">
    <property type="entry name" value="ABC_TM1F"/>
    <property type="match status" value="1"/>
</dbReference>
<dbReference type="eggNOG" id="COG1132">
    <property type="taxonomic scope" value="Bacteria"/>
</dbReference>
<dbReference type="SUPFAM" id="SSF52540">
    <property type="entry name" value="P-loop containing nucleoside triphosphate hydrolases"/>
    <property type="match status" value="1"/>
</dbReference>
<evidence type="ECO:0000313" key="13">
    <source>
        <dbReference type="EMBL" id="KFI51409.1"/>
    </source>
</evidence>
<comment type="similarity">
    <text evidence="9">Belongs to the ABC transporter superfamily. Lipid exporter (TC 3.A.1.106) family.</text>
</comment>